<comment type="caution">
    <text evidence="7">The sequence shown here is derived from an EMBL/GenBank/DDBJ whole genome shotgun (WGS) entry which is preliminary data.</text>
</comment>
<protein>
    <recommendedName>
        <fullName evidence="6">Major facilitator superfamily (MFS) profile domain-containing protein</fullName>
    </recommendedName>
</protein>
<keyword evidence="4 5" id="KW-0472">Membrane</keyword>
<name>A0AAE1AU34_9GAST</name>
<evidence type="ECO:0000259" key="6">
    <source>
        <dbReference type="PROSITE" id="PS50850"/>
    </source>
</evidence>
<dbReference type="PANTHER" id="PTHR24064">
    <property type="entry name" value="SOLUTE CARRIER FAMILY 22 MEMBER"/>
    <property type="match status" value="1"/>
</dbReference>
<organism evidence="7 8">
    <name type="scientific">Elysia crispata</name>
    <name type="common">lettuce slug</name>
    <dbReference type="NCBI Taxonomy" id="231223"/>
    <lineage>
        <taxon>Eukaryota</taxon>
        <taxon>Metazoa</taxon>
        <taxon>Spiralia</taxon>
        <taxon>Lophotrochozoa</taxon>
        <taxon>Mollusca</taxon>
        <taxon>Gastropoda</taxon>
        <taxon>Heterobranchia</taxon>
        <taxon>Euthyneura</taxon>
        <taxon>Panpulmonata</taxon>
        <taxon>Sacoglossa</taxon>
        <taxon>Placobranchoidea</taxon>
        <taxon>Plakobranchidae</taxon>
        <taxon>Elysia</taxon>
    </lineage>
</organism>
<evidence type="ECO:0000256" key="5">
    <source>
        <dbReference type="SAM" id="Phobius"/>
    </source>
</evidence>
<dbReference type="PROSITE" id="PS50850">
    <property type="entry name" value="MFS"/>
    <property type="match status" value="1"/>
</dbReference>
<feature type="transmembrane region" description="Helical" evidence="5">
    <location>
        <begin position="383"/>
        <end position="404"/>
    </location>
</feature>
<dbReference type="Proteomes" id="UP001283361">
    <property type="component" value="Unassembled WGS sequence"/>
</dbReference>
<feature type="transmembrane region" description="Helical" evidence="5">
    <location>
        <begin position="447"/>
        <end position="467"/>
    </location>
</feature>
<feature type="transmembrane region" description="Helical" evidence="5">
    <location>
        <begin position="512"/>
        <end position="530"/>
    </location>
</feature>
<feature type="transmembrane region" description="Helical" evidence="5">
    <location>
        <begin position="536"/>
        <end position="559"/>
    </location>
</feature>
<keyword evidence="2 5" id="KW-0812">Transmembrane</keyword>
<feature type="transmembrane region" description="Helical" evidence="5">
    <location>
        <begin position="226"/>
        <end position="247"/>
    </location>
</feature>
<reference evidence="7" key="1">
    <citation type="journal article" date="2023" name="G3 (Bethesda)">
        <title>A reference genome for the long-term kleptoplast-retaining sea slug Elysia crispata morphotype clarki.</title>
        <authorList>
            <person name="Eastman K.E."/>
            <person name="Pendleton A.L."/>
            <person name="Shaikh M.A."/>
            <person name="Suttiyut T."/>
            <person name="Ogas R."/>
            <person name="Tomko P."/>
            <person name="Gavelis G."/>
            <person name="Widhalm J.R."/>
            <person name="Wisecaver J.H."/>
        </authorList>
    </citation>
    <scope>NUCLEOTIDE SEQUENCE</scope>
    <source>
        <strain evidence="7">ECLA1</strain>
    </source>
</reference>
<accession>A0AAE1AU34</accession>
<comment type="subcellular location">
    <subcellularLocation>
        <location evidence="1">Membrane</location>
        <topology evidence="1">Multi-pass membrane protein</topology>
    </subcellularLocation>
</comment>
<feature type="domain" description="Major facilitator superfamily (MFS) profile" evidence="6">
    <location>
        <begin position="70"/>
        <end position="564"/>
    </location>
</feature>
<dbReference type="SUPFAM" id="SSF103473">
    <property type="entry name" value="MFS general substrate transporter"/>
    <property type="match status" value="1"/>
</dbReference>
<gene>
    <name evidence="7" type="ORF">RRG08_028227</name>
</gene>
<feature type="transmembrane region" description="Helical" evidence="5">
    <location>
        <begin position="169"/>
        <end position="190"/>
    </location>
</feature>
<evidence type="ECO:0000313" key="8">
    <source>
        <dbReference type="Proteomes" id="UP001283361"/>
    </source>
</evidence>
<feature type="transmembrane region" description="Helical" evidence="5">
    <location>
        <begin position="473"/>
        <end position="500"/>
    </location>
</feature>
<keyword evidence="3 5" id="KW-1133">Transmembrane helix</keyword>
<dbReference type="InterPro" id="IPR020846">
    <property type="entry name" value="MFS_dom"/>
</dbReference>
<evidence type="ECO:0000256" key="2">
    <source>
        <dbReference type="ARBA" id="ARBA00022692"/>
    </source>
</evidence>
<dbReference type="Gene3D" id="1.20.1250.20">
    <property type="entry name" value="MFS general substrate transporter like domains"/>
    <property type="match status" value="1"/>
</dbReference>
<dbReference type="EMBL" id="JAWDGP010001321">
    <property type="protein sequence ID" value="KAK3792837.1"/>
    <property type="molecule type" value="Genomic_DNA"/>
</dbReference>
<dbReference type="InterPro" id="IPR036259">
    <property type="entry name" value="MFS_trans_sf"/>
</dbReference>
<keyword evidence="8" id="KW-1185">Reference proteome</keyword>
<dbReference type="AlphaFoldDB" id="A0AAE1AU34"/>
<feature type="transmembrane region" description="Helical" evidence="5">
    <location>
        <begin position="416"/>
        <end position="435"/>
    </location>
</feature>
<sequence>MAAGLALQADKIFYALGPIGRYQILHLLLVSLGVFPALIQLLDNVFIGAAVQQRCAQPPENSSTAQYGGLASLIASSSSSSSSNVSVTFEKCHIKVNDTAQSLVEEHSCLYGFEYEGPRTQSVISQLDLVCDKEQLLRLTQTLVFAGQGLGAIIGPFFSDRFGRKPTMVSANLGMLALGMTIAFAPNYIVFAICKFLVGALQQSLYIPICIYTGEMLPTEYRRYSIIVNTIAWSIAGLSMSVVAFFMRDMSWRYLQAVLSLSSLAFIVQLCAMDESIVWLIANGRKSEAIKCIKRAARWNKKDFEEVLKSGCTDDIAEIEVTIEDTLISVENTLTSSALEENKSLNSGLKEQEEDDNVTRSEADTTIETGKISFIQVLRVRRFFINAVAMWVTWLSASLGYFTLYLMVSTLAGDKYLNYVLTSLMDIPACFIFFFGFNKYGRRSVTILLYSILAAGTFTLGLLRHFTDSESETWSVITLIMSLISIVGGSGCFFSIFFYLPELFPTNVRNQATGYASCFARIGAMISPFMAALANIAIWAPGLIMGAFASVAVFLLFLLPETKNKQLPHTIADMESWYKKDSSSSDEDSNDNTKAII</sequence>
<evidence type="ECO:0000313" key="7">
    <source>
        <dbReference type="EMBL" id="KAK3792837.1"/>
    </source>
</evidence>
<dbReference type="GO" id="GO:0022857">
    <property type="term" value="F:transmembrane transporter activity"/>
    <property type="evidence" value="ECO:0007669"/>
    <property type="project" value="InterPro"/>
</dbReference>
<dbReference type="InterPro" id="IPR011701">
    <property type="entry name" value="MFS"/>
</dbReference>
<dbReference type="GO" id="GO:0016020">
    <property type="term" value="C:membrane"/>
    <property type="evidence" value="ECO:0007669"/>
    <property type="project" value="UniProtKB-SubCell"/>
</dbReference>
<evidence type="ECO:0000256" key="1">
    <source>
        <dbReference type="ARBA" id="ARBA00004141"/>
    </source>
</evidence>
<proteinExistence type="predicted"/>
<feature type="transmembrane region" description="Helical" evidence="5">
    <location>
        <begin position="24"/>
        <end position="42"/>
    </location>
</feature>
<evidence type="ECO:0000256" key="4">
    <source>
        <dbReference type="ARBA" id="ARBA00023136"/>
    </source>
</evidence>
<dbReference type="Pfam" id="PF07690">
    <property type="entry name" value="MFS_1"/>
    <property type="match status" value="1"/>
</dbReference>
<evidence type="ECO:0000256" key="3">
    <source>
        <dbReference type="ARBA" id="ARBA00022989"/>
    </source>
</evidence>